<name>A0A7S4JHG2_9STRA</name>
<sequence length="185" mass="19950">MYSNDRRRGLRSESSSSFHRSQTDQDLFPPMEQPEPVAHNLEIELGGGRELQQSGTNGPRAPEGNGVTLGWKGQCCARALLFQSYNYAGVPSPKRQDVGTCAALDDDAWGMAFDGRRSLTHVTNTGTYNEAGGFRGGLYTLKVAGSAGATYPTDIEGGVYYTIKLGGNDFCWGIIPGPKCDKEFG</sequence>
<evidence type="ECO:0000256" key="1">
    <source>
        <dbReference type="SAM" id="MobiDB-lite"/>
    </source>
</evidence>
<dbReference type="EMBL" id="HBKQ01040655">
    <property type="protein sequence ID" value="CAE2263772.1"/>
    <property type="molecule type" value="Transcribed_RNA"/>
</dbReference>
<gene>
    <name evidence="2" type="ORF">OAUR00152_LOCUS28005</name>
</gene>
<feature type="compositionally biased region" description="Basic and acidic residues" evidence="1">
    <location>
        <begin position="1"/>
        <end position="11"/>
    </location>
</feature>
<dbReference type="AlphaFoldDB" id="A0A7S4JHG2"/>
<protein>
    <submittedName>
        <fullName evidence="2">Uncharacterized protein</fullName>
    </submittedName>
</protein>
<feature type="region of interest" description="Disordered" evidence="1">
    <location>
        <begin position="1"/>
        <end position="33"/>
    </location>
</feature>
<organism evidence="2">
    <name type="scientific">Odontella aurita</name>
    <dbReference type="NCBI Taxonomy" id="265563"/>
    <lineage>
        <taxon>Eukaryota</taxon>
        <taxon>Sar</taxon>
        <taxon>Stramenopiles</taxon>
        <taxon>Ochrophyta</taxon>
        <taxon>Bacillariophyta</taxon>
        <taxon>Mediophyceae</taxon>
        <taxon>Biddulphiophycidae</taxon>
        <taxon>Eupodiscales</taxon>
        <taxon>Odontellaceae</taxon>
        <taxon>Odontella</taxon>
    </lineage>
</organism>
<reference evidence="2" key="1">
    <citation type="submission" date="2021-01" db="EMBL/GenBank/DDBJ databases">
        <authorList>
            <person name="Corre E."/>
            <person name="Pelletier E."/>
            <person name="Niang G."/>
            <person name="Scheremetjew M."/>
            <person name="Finn R."/>
            <person name="Kale V."/>
            <person name="Holt S."/>
            <person name="Cochrane G."/>
            <person name="Meng A."/>
            <person name="Brown T."/>
            <person name="Cohen L."/>
        </authorList>
    </citation>
    <scope>NUCLEOTIDE SEQUENCE</scope>
    <source>
        <strain evidence="2">Isolate 1302-5</strain>
    </source>
</reference>
<proteinExistence type="predicted"/>
<accession>A0A7S4JHG2</accession>
<evidence type="ECO:0000313" key="2">
    <source>
        <dbReference type="EMBL" id="CAE2263772.1"/>
    </source>
</evidence>